<gene>
    <name evidence="3" type="ORF">RFI_17901</name>
</gene>
<dbReference type="GO" id="GO:0016787">
    <property type="term" value="F:hydrolase activity"/>
    <property type="evidence" value="ECO:0007669"/>
    <property type="project" value="UniProtKB-KW"/>
</dbReference>
<evidence type="ECO:0000256" key="1">
    <source>
        <dbReference type="SAM" id="Coils"/>
    </source>
</evidence>
<evidence type="ECO:0000259" key="2">
    <source>
        <dbReference type="Pfam" id="PF12146"/>
    </source>
</evidence>
<dbReference type="InterPro" id="IPR051044">
    <property type="entry name" value="MAG_DAG_Lipase"/>
</dbReference>
<dbReference type="OrthoDB" id="2498029at2759"/>
<evidence type="ECO:0000313" key="3">
    <source>
        <dbReference type="EMBL" id="ETO19328.1"/>
    </source>
</evidence>
<dbReference type="InterPro" id="IPR029058">
    <property type="entry name" value="AB_hydrolase_fold"/>
</dbReference>
<feature type="domain" description="Serine aminopeptidase S33" evidence="2">
    <location>
        <begin position="1"/>
        <end position="228"/>
    </location>
</feature>
<accession>X6N0A9</accession>
<keyword evidence="3" id="KW-0378">Hydrolase</keyword>
<reference evidence="3 4" key="1">
    <citation type="journal article" date="2013" name="Curr. Biol.">
        <title>The Genome of the Foraminiferan Reticulomyxa filosa.</title>
        <authorList>
            <person name="Glockner G."/>
            <person name="Hulsmann N."/>
            <person name="Schleicher M."/>
            <person name="Noegel A.A."/>
            <person name="Eichinger L."/>
            <person name="Gallinger C."/>
            <person name="Pawlowski J."/>
            <person name="Sierra R."/>
            <person name="Euteneuer U."/>
            <person name="Pillet L."/>
            <person name="Moustafa A."/>
            <person name="Platzer M."/>
            <person name="Groth M."/>
            <person name="Szafranski K."/>
            <person name="Schliwa M."/>
        </authorList>
    </citation>
    <scope>NUCLEOTIDE SEQUENCE [LARGE SCALE GENOMIC DNA]</scope>
</reference>
<sequence>MDHQGHGLSEGDRTYVRKFDDFVTDFASFCDSIKKEHPGLPFFVLGHSMGGLITSVTAYRHPKLFDGVVLSAPFFGASTGAKPDISIPVVSNVLFWTQCKVLNNTHIKKKRWILETVSDFFPKLPIVEIDNKGLSSDPSVYYRVENDPLHVKQKMTIRLGAELIRAAEEMRQNFHKIEFPFYIFGGTSDTLCNSEYWDVFYQTAKTPKELKHKSFFNGLLHEALNEKEQEQKKVLEQAIEWLVERADKLKREEKRNKQSFFDSNICIFGLRNVTAIFFVKELD</sequence>
<proteinExistence type="predicted"/>
<comment type="caution">
    <text evidence="3">The sequence shown here is derived from an EMBL/GenBank/DDBJ whole genome shotgun (WGS) entry which is preliminary data.</text>
</comment>
<keyword evidence="1" id="KW-0175">Coiled coil</keyword>
<dbReference type="SUPFAM" id="SSF53474">
    <property type="entry name" value="alpha/beta-Hydrolases"/>
    <property type="match status" value="1"/>
</dbReference>
<dbReference type="Proteomes" id="UP000023152">
    <property type="component" value="Unassembled WGS sequence"/>
</dbReference>
<dbReference type="EMBL" id="ASPP01013785">
    <property type="protein sequence ID" value="ETO19328.1"/>
    <property type="molecule type" value="Genomic_DNA"/>
</dbReference>
<name>X6N0A9_RETFI</name>
<feature type="coiled-coil region" evidence="1">
    <location>
        <begin position="220"/>
        <end position="252"/>
    </location>
</feature>
<dbReference type="Gene3D" id="3.40.50.1820">
    <property type="entry name" value="alpha/beta hydrolase"/>
    <property type="match status" value="1"/>
</dbReference>
<keyword evidence="4" id="KW-1185">Reference proteome</keyword>
<dbReference type="Pfam" id="PF12146">
    <property type="entry name" value="Hydrolase_4"/>
    <property type="match status" value="1"/>
</dbReference>
<dbReference type="AlphaFoldDB" id="X6N0A9"/>
<protein>
    <submittedName>
        <fullName evidence="3">Putative hydrolase</fullName>
    </submittedName>
</protein>
<organism evidence="3 4">
    <name type="scientific">Reticulomyxa filosa</name>
    <dbReference type="NCBI Taxonomy" id="46433"/>
    <lineage>
        <taxon>Eukaryota</taxon>
        <taxon>Sar</taxon>
        <taxon>Rhizaria</taxon>
        <taxon>Retaria</taxon>
        <taxon>Foraminifera</taxon>
        <taxon>Monothalamids</taxon>
        <taxon>Reticulomyxidae</taxon>
        <taxon>Reticulomyxa</taxon>
    </lineage>
</organism>
<dbReference type="InterPro" id="IPR022742">
    <property type="entry name" value="Hydrolase_4"/>
</dbReference>
<evidence type="ECO:0000313" key="4">
    <source>
        <dbReference type="Proteomes" id="UP000023152"/>
    </source>
</evidence>
<dbReference type="PANTHER" id="PTHR11614">
    <property type="entry name" value="PHOSPHOLIPASE-RELATED"/>
    <property type="match status" value="1"/>
</dbReference>